<dbReference type="PROSITE" id="PS00028">
    <property type="entry name" value="ZINC_FINGER_C2H2_1"/>
    <property type="match status" value="2"/>
</dbReference>
<feature type="domain" description="C2H2-type" evidence="9">
    <location>
        <begin position="29"/>
        <end position="56"/>
    </location>
</feature>
<name>A0A8C9TAK9_SCLFO</name>
<dbReference type="GO" id="GO:0005634">
    <property type="term" value="C:nucleus"/>
    <property type="evidence" value="ECO:0007669"/>
    <property type="project" value="UniProtKB-SubCell"/>
</dbReference>
<dbReference type="SMART" id="SM00355">
    <property type="entry name" value="ZnF_C2H2"/>
    <property type="match status" value="3"/>
</dbReference>
<keyword evidence="5 8" id="KW-0863">Zinc-finger</keyword>
<keyword evidence="11" id="KW-1185">Reference proteome</keyword>
<reference evidence="10 11" key="1">
    <citation type="submission" date="2019-04" db="EMBL/GenBank/DDBJ databases">
        <authorList>
            <consortium name="Wellcome Sanger Institute Data Sharing"/>
        </authorList>
    </citation>
    <scope>NUCLEOTIDE SEQUENCE [LARGE SCALE GENOMIC DNA]</scope>
</reference>
<reference evidence="10" key="2">
    <citation type="submission" date="2025-08" db="UniProtKB">
        <authorList>
            <consortium name="Ensembl"/>
        </authorList>
    </citation>
    <scope>IDENTIFICATION</scope>
</reference>
<reference evidence="10" key="3">
    <citation type="submission" date="2025-09" db="UniProtKB">
        <authorList>
            <consortium name="Ensembl"/>
        </authorList>
    </citation>
    <scope>IDENTIFICATION</scope>
</reference>
<feature type="domain" description="C2H2-type" evidence="9">
    <location>
        <begin position="57"/>
        <end position="86"/>
    </location>
</feature>
<dbReference type="Pfam" id="PF00096">
    <property type="entry name" value="zf-C2H2"/>
    <property type="match status" value="2"/>
</dbReference>
<protein>
    <recommendedName>
        <fullName evidence="9">C2H2-type domain-containing protein</fullName>
    </recommendedName>
</protein>
<dbReference type="GO" id="GO:0008270">
    <property type="term" value="F:zinc ion binding"/>
    <property type="evidence" value="ECO:0007669"/>
    <property type="project" value="UniProtKB-KW"/>
</dbReference>
<evidence type="ECO:0000256" key="1">
    <source>
        <dbReference type="ARBA" id="ARBA00004123"/>
    </source>
</evidence>
<keyword evidence="3" id="KW-0479">Metal-binding</keyword>
<dbReference type="AlphaFoldDB" id="A0A8C9TAK9"/>
<dbReference type="InterPro" id="IPR036236">
    <property type="entry name" value="Znf_C2H2_sf"/>
</dbReference>
<evidence type="ECO:0000256" key="2">
    <source>
        <dbReference type="ARBA" id="ARBA00006991"/>
    </source>
</evidence>
<dbReference type="FunFam" id="3.30.160.60:FF:000135">
    <property type="entry name" value="Zinc finger protein 358"/>
    <property type="match status" value="1"/>
</dbReference>
<comment type="similarity">
    <text evidence="2">Belongs to the krueppel C2H2-type zinc-finger protein family.</text>
</comment>
<evidence type="ECO:0000313" key="11">
    <source>
        <dbReference type="Proteomes" id="UP000694397"/>
    </source>
</evidence>
<dbReference type="Proteomes" id="UP000694397">
    <property type="component" value="Chromosome 9"/>
</dbReference>
<dbReference type="PROSITE" id="PS50157">
    <property type="entry name" value="ZINC_FINGER_C2H2_2"/>
    <property type="match status" value="3"/>
</dbReference>
<organism evidence="10 11">
    <name type="scientific">Scleropages formosus</name>
    <name type="common">Asian bonytongue</name>
    <name type="synonym">Osteoglossum formosum</name>
    <dbReference type="NCBI Taxonomy" id="113540"/>
    <lineage>
        <taxon>Eukaryota</taxon>
        <taxon>Metazoa</taxon>
        <taxon>Chordata</taxon>
        <taxon>Craniata</taxon>
        <taxon>Vertebrata</taxon>
        <taxon>Euteleostomi</taxon>
        <taxon>Actinopterygii</taxon>
        <taxon>Neopterygii</taxon>
        <taxon>Teleostei</taxon>
        <taxon>Osteoglossocephala</taxon>
        <taxon>Osteoglossomorpha</taxon>
        <taxon>Osteoglossiformes</taxon>
        <taxon>Osteoglossidae</taxon>
        <taxon>Scleropages</taxon>
    </lineage>
</organism>
<dbReference type="GO" id="GO:0000978">
    <property type="term" value="F:RNA polymerase II cis-regulatory region sequence-specific DNA binding"/>
    <property type="evidence" value="ECO:0007669"/>
    <property type="project" value="TreeGrafter"/>
</dbReference>
<sequence>VSTLTSVPSLLPSATGVVHERVHSAESPFRCPTCGRSFKWETSLTEHLRTHSGERPYVCPEEGCGKSFAHRSTIVQHRRTHLNQRQFHCRHCHRGFNHRSNLVKHERTCRRNSQPDKGSA</sequence>
<evidence type="ECO:0000256" key="5">
    <source>
        <dbReference type="ARBA" id="ARBA00022771"/>
    </source>
</evidence>
<keyword evidence="6" id="KW-0862">Zinc</keyword>
<keyword evidence="7" id="KW-0539">Nucleus</keyword>
<dbReference type="InterPro" id="IPR013087">
    <property type="entry name" value="Znf_C2H2_type"/>
</dbReference>
<evidence type="ECO:0000313" key="10">
    <source>
        <dbReference type="Ensembl" id="ENSSFOP00015047821.1"/>
    </source>
</evidence>
<accession>A0A8C9TAK9</accession>
<evidence type="ECO:0000256" key="4">
    <source>
        <dbReference type="ARBA" id="ARBA00022737"/>
    </source>
</evidence>
<evidence type="ECO:0000256" key="8">
    <source>
        <dbReference type="PROSITE-ProRule" id="PRU00042"/>
    </source>
</evidence>
<keyword evidence="4" id="KW-0677">Repeat</keyword>
<dbReference type="PANTHER" id="PTHR23226:SF416">
    <property type="entry name" value="FI01424P"/>
    <property type="match status" value="1"/>
</dbReference>
<dbReference type="SUPFAM" id="SSF57667">
    <property type="entry name" value="beta-beta-alpha zinc fingers"/>
    <property type="match status" value="2"/>
</dbReference>
<dbReference type="Pfam" id="PF13912">
    <property type="entry name" value="zf-C2H2_6"/>
    <property type="match status" value="1"/>
</dbReference>
<dbReference type="GeneTree" id="ENSGT01150000286941"/>
<dbReference type="GO" id="GO:0000981">
    <property type="term" value="F:DNA-binding transcription factor activity, RNA polymerase II-specific"/>
    <property type="evidence" value="ECO:0007669"/>
    <property type="project" value="TreeGrafter"/>
</dbReference>
<evidence type="ECO:0000256" key="6">
    <source>
        <dbReference type="ARBA" id="ARBA00022833"/>
    </source>
</evidence>
<proteinExistence type="inferred from homology"/>
<dbReference type="Gene3D" id="3.30.160.60">
    <property type="entry name" value="Classic Zinc Finger"/>
    <property type="match status" value="3"/>
</dbReference>
<dbReference type="PANTHER" id="PTHR23226">
    <property type="entry name" value="ZINC FINGER AND SCAN DOMAIN-CONTAINING"/>
    <property type="match status" value="1"/>
</dbReference>
<dbReference type="OrthoDB" id="40579at2759"/>
<evidence type="ECO:0000256" key="7">
    <source>
        <dbReference type="ARBA" id="ARBA00023242"/>
    </source>
</evidence>
<dbReference type="Ensembl" id="ENSSFOT00015064880.1">
    <property type="protein sequence ID" value="ENSSFOP00015047821.1"/>
    <property type="gene ID" value="ENSSFOG00015027631.1"/>
</dbReference>
<evidence type="ECO:0000256" key="3">
    <source>
        <dbReference type="ARBA" id="ARBA00022723"/>
    </source>
</evidence>
<dbReference type="FunFam" id="3.30.160.60:FF:002343">
    <property type="entry name" value="Zinc finger protein 33A"/>
    <property type="match status" value="1"/>
</dbReference>
<feature type="domain" description="C2H2-type" evidence="9">
    <location>
        <begin position="87"/>
        <end position="115"/>
    </location>
</feature>
<evidence type="ECO:0000259" key="9">
    <source>
        <dbReference type="PROSITE" id="PS50157"/>
    </source>
</evidence>
<comment type="subcellular location">
    <subcellularLocation>
        <location evidence="1">Nucleus</location>
    </subcellularLocation>
</comment>